<dbReference type="FunFam" id="1.20.1310.10:FF:000016">
    <property type="entry name" value="Cullin 2"/>
    <property type="match status" value="1"/>
</dbReference>
<keyword evidence="5" id="KW-0833">Ubl conjugation pathway</keyword>
<dbReference type="FunFam" id="1.10.10.10:FF:000014">
    <property type="entry name" value="Cullin 1"/>
    <property type="match status" value="1"/>
</dbReference>
<name>A6K9G9_RAT</name>
<evidence type="ECO:0000256" key="3">
    <source>
        <dbReference type="ARBA" id="ARBA00022499"/>
    </source>
</evidence>
<dbReference type="EMBL" id="CH474030">
    <property type="protein sequence ID" value="EDL87461.1"/>
    <property type="molecule type" value="Genomic_DNA"/>
</dbReference>
<dbReference type="Gene3D" id="3.30.230.130">
    <property type="entry name" value="Cullin, Chain C, Domain 2"/>
    <property type="match status" value="1"/>
</dbReference>
<dbReference type="SUPFAM" id="SSF46785">
    <property type="entry name" value="Winged helix' DNA-binding domain"/>
    <property type="match status" value="1"/>
</dbReference>
<keyword evidence="7" id="KW-0007">Acetylation</keyword>
<dbReference type="SUPFAM" id="SSF75632">
    <property type="entry name" value="Cullin homology domain"/>
    <property type="match status" value="1"/>
</dbReference>
<evidence type="ECO:0000256" key="2">
    <source>
        <dbReference type="ARBA" id="ARBA00006019"/>
    </source>
</evidence>
<dbReference type="InterPro" id="IPR016157">
    <property type="entry name" value="Cullin_CS"/>
</dbReference>
<dbReference type="SMR" id="A6K9G9"/>
<sequence>MSLKPRVVDFDETWNKLLTTIKAVVMLEYVERATWNDRFSDIYALCVAYPEPLGERLYAETKIFLENHVRHLYKRVLESEEQVLVMYHRYWEEYSKGADYMDCLYRYLNTQYIKKNKLTEADLQYGYGGVDMNEPLMEIGELALDMWRKLMVEPLQNILIRMLLREIKNDRGGEDPNQKVIHGVINSFVHVEQYKKKFPLKFYQGIFVSPFLTETGEYYKQEASNLLQESNCSQYMEKVLGRLKDEEIRCRKYLHPSSYTKVIHECQQRMVADHLQFLHSECHSIIRHERKNDMANMYVLLRAVSSGLPHMIEELQRHIHDEGLRATSNLTQEHMPTLFVESVLEVHGKFVQLINTVLNGDQHFMSALDKLAKYCDNLLKKSAKGMTENEVEDKLTSFITVFKYIDDKDVFQKFYARMLAKRLIHGLSMSMDSEEAMINKLKQACGYEFTSKLHRMYTDMSVSADLNNKFNNFIRNQDTVIDLGISFQIYVLQAGAWPLTQAPSSTFAIPQELEKSVQMFELFYSQHFSGRKLTWLHYLCTGEVKMNYLGKPYVAMVTTYQMAVLLAFNNSETVSYKELQDSTQMNEKELTKTIKSLLDVKMINHDSEKEDIDAESSFSLNMSFSSKRTKFKITTSMQKDTPQELEQTRSAVDEDRKMYLQAAIVRIMKARKVLRHNALIQEVISQSRARFNPSISMIKKCIEVLIDKQYIERSQASADEYSYVA</sequence>
<dbReference type="InterPro" id="IPR036317">
    <property type="entry name" value="Cullin_homology_sf"/>
</dbReference>
<evidence type="ECO:0000313" key="12">
    <source>
        <dbReference type="RGD" id="1310644"/>
    </source>
</evidence>
<dbReference type="Pfam" id="PF10557">
    <property type="entry name" value="Cullin_Nedd8"/>
    <property type="match status" value="1"/>
</dbReference>
<keyword evidence="6" id="KW-0832">Ubl conjugation</keyword>
<evidence type="ECO:0000259" key="10">
    <source>
        <dbReference type="PROSITE" id="PS50069"/>
    </source>
</evidence>
<dbReference type="GO" id="GO:0006511">
    <property type="term" value="P:ubiquitin-dependent protein catabolic process"/>
    <property type="evidence" value="ECO:0007669"/>
    <property type="project" value="InterPro"/>
</dbReference>
<keyword evidence="3" id="KW-1017">Isopeptide bond</keyword>
<dbReference type="SMART" id="SM00884">
    <property type="entry name" value="Cullin_Nedd8"/>
    <property type="match status" value="1"/>
</dbReference>
<dbReference type="FunFam" id="1.20.1310.10:FF:000018">
    <property type="entry name" value="Cullin 2"/>
    <property type="match status" value="1"/>
</dbReference>
<protein>
    <submittedName>
        <fullName evidence="11">Cullin 2 (Predicted), isoform CRA_a</fullName>
    </submittedName>
</protein>
<dbReference type="RGD" id="1310644">
    <property type="gene designation" value="Cul2"/>
</dbReference>
<dbReference type="FunFam" id="3.30.230.130:FF:000003">
    <property type="entry name" value="Cullin 2"/>
    <property type="match status" value="1"/>
</dbReference>
<dbReference type="GO" id="GO:0031981">
    <property type="term" value="C:nuclear lumen"/>
    <property type="evidence" value="ECO:0007669"/>
    <property type="project" value="UniProtKB-ARBA"/>
</dbReference>
<dbReference type="InterPro" id="IPR036390">
    <property type="entry name" value="WH_DNA-bd_sf"/>
</dbReference>
<dbReference type="PANTHER" id="PTHR11932">
    <property type="entry name" value="CULLIN"/>
    <property type="match status" value="1"/>
</dbReference>
<dbReference type="InterPro" id="IPR059120">
    <property type="entry name" value="Cullin-like_AB"/>
</dbReference>
<dbReference type="AGR" id="RGD:1310644"/>
<feature type="domain" description="Cullin family profile" evidence="10">
    <location>
        <begin position="366"/>
        <end position="598"/>
    </location>
</feature>
<dbReference type="PROSITE" id="PS50069">
    <property type="entry name" value="CULLIN_2"/>
    <property type="match status" value="1"/>
</dbReference>
<dbReference type="GO" id="GO:0031461">
    <property type="term" value="C:cullin-RING ubiquitin ligase complex"/>
    <property type="evidence" value="ECO:0007669"/>
    <property type="project" value="InterPro"/>
</dbReference>
<dbReference type="InterPro" id="IPR001373">
    <property type="entry name" value="Cullin_N"/>
</dbReference>
<evidence type="ECO:0000256" key="4">
    <source>
        <dbReference type="ARBA" id="ARBA00022553"/>
    </source>
</evidence>
<evidence type="ECO:0000256" key="7">
    <source>
        <dbReference type="ARBA" id="ARBA00022990"/>
    </source>
</evidence>
<dbReference type="Pfam" id="PF00888">
    <property type="entry name" value="Cullin"/>
    <property type="match status" value="1"/>
</dbReference>
<evidence type="ECO:0000256" key="9">
    <source>
        <dbReference type="RuleBase" id="RU003829"/>
    </source>
</evidence>
<reference evidence="11" key="2">
    <citation type="submission" date="2005-07" db="EMBL/GenBank/DDBJ databases">
        <authorList>
            <person name="Mural R.J."/>
            <person name="Li P.W."/>
            <person name="Adams M.D."/>
            <person name="Amanatides P.G."/>
            <person name="Baden-Tillson H."/>
            <person name="Barnstead M."/>
            <person name="Chin S.H."/>
            <person name="Dew I."/>
            <person name="Evans C.A."/>
            <person name="Ferriera S."/>
            <person name="Flanigan M."/>
            <person name="Fosler C."/>
            <person name="Glodek A."/>
            <person name="Gu Z."/>
            <person name="Holt R.A."/>
            <person name="Jennings D."/>
            <person name="Kraft C.L."/>
            <person name="Lu F."/>
            <person name="Nguyen T."/>
            <person name="Nusskern D.R."/>
            <person name="Pfannkoch C.M."/>
            <person name="Sitter C."/>
            <person name="Sutton G.G."/>
            <person name="Venter J.C."/>
            <person name="Wang Z."/>
            <person name="Woodage T."/>
            <person name="Zheng X.H."/>
            <person name="Zhong F."/>
        </authorList>
    </citation>
    <scope>NUCLEOTIDE SEQUENCE</scope>
    <source>
        <strain evidence="11">BN</strain>
    </source>
</reference>
<evidence type="ECO:0000313" key="11">
    <source>
        <dbReference type="EMBL" id="EDL87461.1"/>
    </source>
</evidence>
<gene>
    <name evidence="12" type="primary">Cul2</name>
    <name evidence="11" type="synonym">Cul2_predicted</name>
    <name evidence="11" type="ORF">rCG_45320</name>
</gene>
<dbReference type="Pfam" id="PF26557">
    <property type="entry name" value="Cullin_AB"/>
    <property type="match status" value="1"/>
</dbReference>
<dbReference type="InterPro" id="IPR045093">
    <property type="entry name" value="Cullin"/>
</dbReference>
<dbReference type="SUPFAM" id="SSF74788">
    <property type="entry name" value="Cullin repeat-like"/>
    <property type="match status" value="1"/>
</dbReference>
<dbReference type="AlphaFoldDB" id="A6K9G9"/>
<keyword evidence="4" id="KW-0597">Phosphoprotein</keyword>
<evidence type="ECO:0000256" key="8">
    <source>
        <dbReference type="PROSITE-ProRule" id="PRU00330"/>
    </source>
</evidence>
<comment type="similarity">
    <text evidence="2 8 9">Belongs to the cullin family.</text>
</comment>
<evidence type="ECO:0000256" key="5">
    <source>
        <dbReference type="ARBA" id="ARBA00022786"/>
    </source>
</evidence>
<dbReference type="Gene3D" id="1.10.10.10">
    <property type="entry name" value="Winged helix-like DNA-binding domain superfamily/Winged helix DNA-binding domain"/>
    <property type="match status" value="1"/>
</dbReference>
<proteinExistence type="inferred from homology"/>
<dbReference type="InterPro" id="IPR019559">
    <property type="entry name" value="Cullin_neddylation_domain"/>
</dbReference>
<dbReference type="GO" id="GO:0031625">
    <property type="term" value="F:ubiquitin protein ligase binding"/>
    <property type="evidence" value="ECO:0007669"/>
    <property type="project" value="InterPro"/>
</dbReference>
<comment type="pathway">
    <text evidence="1">Protein modification; protein ubiquitination.</text>
</comment>
<dbReference type="Proteomes" id="UP000234681">
    <property type="component" value="Chromosome 17"/>
</dbReference>
<dbReference type="InterPro" id="IPR036388">
    <property type="entry name" value="WH-like_DNA-bd_sf"/>
</dbReference>
<dbReference type="Gene3D" id="1.20.1310.10">
    <property type="entry name" value="Cullin Repeats"/>
    <property type="match status" value="3"/>
</dbReference>
<dbReference type="PROSITE" id="PS01256">
    <property type="entry name" value="CULLIN_1"/>
    <property type="match status" value="1"/>
</dbReference>
<organism evidence="11">
    <name type="scientific">Rattus norvegicus</name>
    <name type="common">Rat</name>
    <dbReference type="NCBI Taxonomy" id="10116"/>
    <lineage>
        <taxon>Eukaryota</taxon>
        <taxon>Metazoa</taxon>
        <taxon>Chordata</taxon>
        <taxon>Craniata</taxon>
        <taxon>Vertebrata</taxon>
        <taxon>Euteleostomi</taxon>
        <taxon>Mammalia</taxon>
        <taxon>Eutheria</taxon>
        <taxon>Euarchontoglires</taxon>
        <taxon>Glires</taxon>
        <taxon>Rodentia</taxon>
        <taxon>Myomorpha</taxon>
        <taxon>Muroidea</taxon>
        <taxon>Muridae</taxon>
        <taxon>Murinae</taxon>
        <taxon>Rattus</taxon>
    </lineage>
</organism>
<dbReference type="InterPro" id="IPR016159">
    <property type="entry name" value="Cullin_repeat-like_dom_sf"/>
</dbReference>
<dbReference type="FunFam" id="1.20.1310.10:FF:000012">
    <property type="entry name" value="Cullin 2"/>
    <property type="match status" value="1"/>
</dbReference>
<accession>A6K9G9</accession>
<dbReference type="SMART" id="SM00182">
    <property type="entry name" value="CULLIN"/>
    <property type="match status" value="1"/>
</dbReference>
<evidence type="ECO:0000256" key="1">
    <source>
        <dbReference type="ARBA" id="ARBA00004906"/>
    </source>
</evidence>
<dbReference type="InterPro" id="IPR016158">
    <property type="entry name" value="Cullin_homology"/>
</dbReference>
<reference evidence="11" key="1">
    <citation type="journal article" date="2005" name="Genome Res.">
        <title>Gene and alternative splicing annotation with AIR.</title>
        <authorList>
            <person name="Florea L."/>
            <person name="Di Francesco V."/>
            <person name="Miller J."/>
            <person name="Turner R."/>
            <person name="Yao A."/>
            <person name="Harris M."/>
            <person name="Walenz B."/>
            <person name="Mobarry C."/>
            <person name="Merkulov G.V."/>
            <person name="Charlab R."/>
            <person name="Dew I."/>
            <person name="Deng Z."/>
            <person name="Istrail S."/>
            <person name="Li P."/>
            <person name="Sutton G."/>
        </authorList>
    </citation>
    <scope>NUCLEOTIDE SEQUENCE</scope>
    <source>
        <strain evidence="11">BN</strain>
    </source>
</reference>
<dbReference type="Gene3D" id="6.10.280.240">
    <property type="match status" value="1"/>
</dbReference>
<evidence type="ECO:0000256" key="6">
    <source>
        <dbReference type="ARBA" id="ARBA00022843"/>
    </source>
</evidence>